<organism evidence="2 3">
    <name type="scientific">Plakobranchus ocellatus</name>
    <dbReference type="NCBI Taxonomy" id="259542"/>
    <lineage>
        <taxon>Eukaryota</taxon>
        <taxon>Metazoa</taxon>
        <taxon>Spiralia</taxon>
        <taxon>Lophotrochozoa</taxon>
        <taxon>Mollusca</taxon>
        <taxon>Gastropoda</taxon>
        <taxon>Heterobranchia</taxon>
        <taxon>Euthyneura</taxon>
        <taxon>Panpulmonata</taxon>
        <taxon>Sacoglossa</taxon>
        <taxon>Placobranchoidea</taxon>
        <taxon>Plakobranchidae</taxon>
        <taxon>Plakobranchus</taxon>
    </lineage>
</organism>
<evidence type="ECO:0000313" key="3">
    <source>
        <dbReference type="Proteomes" id="UP000735302"/>
    </source>
</evidence>
<dbReference type="EMBL" id="BLXT01005052">
    <property type="protein sequence ID" value="GFO19171.1"/>
    <property type="molecule type" value="Genomic_DNA"/>
</dbReference>
<protein>
    <submittedName>
        <fullName evidence="2">Uncharacterized protein</fullName>
    </submittedName>
</protein>
<evidence type="ECO:0000313" key="2">
    <source>
        <dbReference type="EMBL" id="GFO19171.1"/>
    </source>
</evidence>
<comment type="caution">
    <text evidence="2">The sequence shown here is derived from an EMBL/GenBank/DDBJ whole genome shotgun (WGS) entry which is preliminary data.</text>
</comment>
<feature type="region of interest" description="Disordered" evidence="1">
    <location>
        <begin position="29"/>
        <end position="51"/>
    </location>
</feature>
<sequence>MATKEMSNMVSEDLLDEVWLMMHMAAEMGSHHVDEQEPTPERQSLPGAGTGSRARFMFEAEVEPEYLKDVVETDHPGEGGDDKEKALIQVAQKLMEMGDSLNERNQRQE</sequence>
<proteinExistence type="predicted"/>
<gene>
    <name evidence="2" type="ORF">PoB_004567600</name>
</gene>
<dbReference type="AlphaFoldDB" id="A0AAV4BJM6"/>
<evidence type="ECO:0000256" key="1">
    <source>
        <dbReference type="SAM" id="MobiDB-lite"/>
    </source>
</evidence>
<reference evidence="2 3" key="1">
    <citation type="journal article" date="2021" name="Elife">
        <title>Chloroplast acquisition without the gene transfer in kleptoplastic sea slugs, Plakobranchus ocellatus.</title>
        <authorList>
            <person name="Maeda T."/>
            <person name="Takahashi S."/>
            <person name="Yoshida T."/>
            <person name="Shimamura S."/>
            <person name="Takaki Y."/>
            <person name="Nagai Y."/>
            <person name="Toyoda A."/>
            <person name="Suzuki Y."/>
            <person name="Arimoto A."/>
            <person name="Ishii H."/>
            <person name="Satoh N."/>
            <person name="Nishiyama T."/>
            <person name="Hasebe M."/>
            <person name="Maruyama T."/>
            <person name="Minagawa J."/>
            <person name="Obokata J."/>
            <person name="Shigenobu S."/>
        </authorList>
    </citation>
    <scope>NUCLEOTIDE SEQUENCE [LARGE SCALE GENOMIC DNA]</scope>
</reference>
<feature type="non-terminal residue" evidence="2">
    <location>
        <position position="109"/>
    </location>
</feature>
<name>A0AAV4BJM6_9GAST</name>
<accession>A0AAV4BJM6</accession>
<dbReference type="Proteomes" id="UP000735302">
    <property type="component" value="Unassembled WGS sequence"/>
</dbReference>
<keyword evidence="3" id="KW-1185">Reference proteome</keyword>